<dbReference type="GeneID" id="4701023"/>
<feature type="signal peptide" evidence="2">
    <location>
        <begin position="1"/>
        <end position="18"/>
    </location>
</feature>
<dbReference type="EMBL" id="DS027059">
    <property type="protein sequence ID" value="EAW08534.1"/>
    <property type="molecule type" value="Genomic_DNA"/>
</dbReference>
<dbReference type="HOGENOM" id="CLU_059398_0_0_1"/>
<reference evidence="3 4" key="1">
    <citation type="journal article" date="2008" name="PLoS Genet.">
        <title>Genomic islands in the pathogenic filamentous fungus Aspergillus fumigatus.</title>
        <authorList>
            <person name="Fedorova N.D."/>
            <person name="Khaldi N."/>
            <person name="Joardar V.S."/>
            <person name="Maiti R."/>
            <person name="Amedeo P."/>
            <person name="Anderson M.J."/>
            <person name="Crabtree J."/>
            <person name="Silva J.C."/>
            <person name="Badger J.H."/>
            <person name="Albarraq A."/>
            <person name="Angiuoli S."/>
            <person name="Bussey H."/>
            <person name="Bowyer P."/>
            <person name="Cotty P.J."/>
            <person name="Dyer P.S."/>
            <person name="Egan A."/>
            <person name="Galens K."/>
            <person name="Fraser-Liggett C.M."/>
            <person name="Haas B.J."/>
            <person name="Inman J.M."/>
            <person name="Kent R."/>
            <person name="Lemieux S."/>
            <person name="Malavazi I."/>
            <person name="Orvis J."/>
            <person name="Roemer T."/>
            <person name="Ronning C.M."/>
            <person name="Sundaram J.P."/>
            <person name="Sutton G."/>
            <person name="Turner G."/>
            <person name="Venter J.C."/>
            <person name="White O.R."/>
            <person name="Whitty B.R."/>
            <person name="Youngman P."/>
            <person name="Wolfe K.H."/>
            <person name="Goldman G.H."/>
            <person name="Wortman J.R."/>
            <person name="Jiang B."/>
            <person name="Denning D.W."/>
            <person name="Nierman W.C."/>
        </authorList>
    </citation>
    <scope>NUCLEOTIDE SEQUENCE [LARGE SCALE GENOMIC DNA]</scope>
    <source>
        <strain evidence="4">ATCC 1007 / CBS 513.65 / DSM 816 / NCTC 3887 / NRRL 1</strain>
    </source>
</reference>
<dbReference type="eggNOG" id="ENOG502ST9Y">
    <property type="taxonomic scope" value="Eukaryota"/>
</dbReference>
<dbReference type="Proteomes" id="UP000006701">
    <property type="component" value="Unassembled WGS sequence"/>
</dbReference>
<proteinExistence type="predicted"/>
<accession>A1CSB3</accession>
<evidence type="ECO:0008006" key="5">
    <source>
        <dbReference type="Google" id="ProtNLM"/>
    </source>
</evidence>
<dbReference type="RefSeq" id="XP_001269960.1">
    <property type="nucleotide sequence ID" value="XM_001269959.1"/>
</dbReference>
<dbReference type="KEGG" id="act:ACLA_032700"/>
<name>A1CSB3_ASPCL</name>
<feature type="chain" id="PRO_5002633829" description="RRM domain-containing protein" evidence="2">
    <location>
        <begin position="19"/>
        <end position="391"/>
    </location>
</feature>
<keyword evidence="4" id="KW-1185">Reference proteome</keyword>
<evidence type="ECO:0000256" key="2">
    <source>
        <dbReference type="SAM" id="SignalP"/>
    </source>
</evidence>
<sequence>MLGPILFVLVILFYYLEAQLMAMAQSPHPEVNSSHNQTKEESHQGQQHNELDDNNSNTKPSEEIIVIGLQPRKCSNILDSHLDDIKVPALQPIPPQKRPVFPGTGLTQLKAGCIGLLDDGLEDLMIPVLEPERKAIIVTRIRKDSNTTQPKQRLPQTVPWDGKIRWAMTGCTIFEDDQEELNAYFYRPNVLSRLPVSDLWIFQYGLRYIPAAKETDVYRTVRIEKIPTNVALNQILPHVTGDIYSASLFNTTPITGYSSAIIVFVHEHEALQFAWASRKGLALGLFVANVVLVPTPTYPMTAEMHRLIFHQGYTRTLVISNLRRSLKEETQRVLKRSAYHNYVQSVEDGHVAGEVYVRFHSIKTAAAGYELFKGHPSFGNCQVSFVRNSAE</sequence>
<keyword evidence="2" id="KW-0732">Signal</keyword>
<feature type="compositionally biased region" description="Polar residues" evidence="1">
    <location>
        <begin position="44"/>
        <end position="59"/>
    </location>
</feature>
<feature type="region of interest" description="Disordered" evidence="1">
    <location>
        <begin position="27"/>
        <end position="59"/>
    </location>
</feature>
<evidence type="ECO:0000313" key="3">
    <source>
        <dbReference type="EMBL" id="EAW08534.1"/>
    </source>
</evidence>
<gene>
    <name evidence="3" type="ORF">ACLA_032700</name>
</gene>
<evidence type="ECO:0000313" key="4">
    <source>
        <dbReference type="Proteomes" id="UP000006701"/>
    </source>
</evidence>
<dbReference type="AlphaFoldDB" id="A1CSB3"/>
<organism evidence="3 4">
    <name type="scientific">Aspergillus clavatus (strain ATCC 1007 / CBS 513.65 / DSM 816 / NCTC 3887 / NRRL 1 / QM 1276 / 107)</name>
    <dbReference type="NCBI Taxonomy" id="344612"/>
    <lineage>
        <taxon>Eukaryota</taxon>
        <taxon>Fungi</taxon>
        <taxon>Dikarya</taxon>
        <taxon>Ascomycota</taxon>
        <taxon>Pezizomycotina</taxon>
        <taxon>Eurotiomycetes</taxon>
        <taxon>Eurotiomycetidae</taxon>
        <taxon>Eurotiales</taxon>
        <taxon>Aspergillaceae</taxon>
        <taxon>Aspergillus</taxon>
        <taxon>Aspergillus subgen. Fumigati</taxon>
    </lineage>
</organism>
<dbReference type="OMA" id="IRWAIEG"/>
<dbReference type="STRING" id="344612.A1CSB3"/>
<dbReference type="VEuPathDB" id="FungiDB:ACLA_032700"/>
<protein>
    <recommendedName>
        <fullName evidence="5">RRM domain-containing protein</fullName>
    </recommendedName>
</protein>
<evidence type="ECO:0000256" key="1">
    <source>
        <dbReference type="SAM" id="MobiDB-lite"/>
    </source>
</evidence>
<dbReference type="OrthoDB" id="5244622at2759"/>